<protein>
    <recommendedName>
        <fullName evidence="1">Terpene synthase metal-binding domain-containing protein</fullName>
    </recommendedName>
</protein>
<sequence>MAKSVKAMLMEAKWCHKGYLPTSVEYQHNGSVSSVGYVFLMVAFFATNQNVNDGVLHAFENNHPLLYSSCLVCRLSNDLATSSVNL</sequence>
<gene>
    <name evidence="2" type="ORF">MKW94_007169</name>
</gene>
<organism evidence="2 3">
    <name type="scientific">Papaver nudicaule</name>
    <name type="common">Iceland poppy</name>
    <dbReference type="NCBI Taxonomy" id="74823"/>
    <lineage>
        <taxon>Eukaryota</taxon>
        <taxon>Viridiplantae</taxon>
        <taxon>Streptophyta</taxon>
        <taxon>Embryophyta</taxon>
        <taxon>Tracheophyta</taxon>
        <taxon>Spermatophyta</taxon>
        <taxon>Magnoliopsida</taxon>
        <taxon>Ranunculales</taxon>
        <taxon>Papaveraceae</taxon>
        <taxon>Papaveroideae</taxon>
        <taxon>Papaver</taxon>
    </lineage>
</organism>
<dbReference type="AlphaFoldDB" id="A0AA41S2E6"/>
<accession>A0AA41S2E6</accession>
<evidence type="ECO:0000259" key="1">
    <source>
        <dbReference type="Pfam" id="PF03936"/>
    </source>
</evidence>
<proteinExistence type="predicted"/>
<keyword evidence="3" id="KW-1185">Reference proteome</keyword>
<feature type="domain" description="Terpene synthase metal-binding" evidence="1">
    <location>
        <begin position="1"/>
        <end position="83"/>
    </location>
</feature>
<evidence type="ECO:0000313" key="2">
    <source>
        <dbReference type="EMBL" id="MCL7031717.1"/>
    </source>
</evidence>
<dbReference type="GO" id="GO:0010333">
    <property type="term" value="F:terpene synthase activity"/>
    <property type="evidence" value="ECO:0007669"/>
    <property type="project" value="InterPro"/>
</dbReference>
<dbReference type="GO" id="GO:0000287">
    <property type="term" value="F:magnesium ion binding"/>
    <property type="evidence" value="ECO:0007669"/>
    <property type="project" value="InterPro"/>
</dbReference>
<dbReference type="Pfam" id="PF03936">
    <property type="entry name" value="Terpene_synth_C"/>
    <property type="match status" value="1"/>
</dbReference>
<comment type="caution">
    <text evidence="2">The sequence shown here is derived from an EMBL/GenBank/DDBJ whole genome shotgun (WGS) entry which is preliminary data.</text>
</comment>
<dbReference type="SUPFAM" id="SSF48576">
    <property type="entry name" value="Terpenoid synthases"/>
    <property type="match status" value="1"/>
</dbReference>
<dbReference type="InterPro" id="IPR008949">
    <property type="entry name" value="Isoprenoid_synthase_dom_sf"/>
</dbReference>
<dbReference type="InterPro" id="IPR005630">
    <property type="entry name" value="Terpene_synthase_metal-bd"/>
</dbReference>
<evidence type="ECO:0000313" key="3">
    <source>
        <dbReference type="Proteomes" id="UP001177140"/>
    </source>
</evidence>
<dbReference type="EMBL" id="JAJJMA010115031">
    <property type="protein sequence ID" value="MCL7031717.1"/>
    <property type="molecule type" value="Genomic_DNA"/>
</dbReference>
<reference evidence="2" key="1">
    <citation type="submission" date="2022-03" db="EMBL/GenBank/DDBJ databases">
        <title>A functionally conserved STORR gene fusion in Papaver species that diverged 16.8 million years ago.</title>
        <authorList>
            <person name="Catania T."/>
        </authorList>
    </citation>
    <scope>NUCLEOTIDE SEQUENCE</scope>
    <source>
        <strain evidence="2">S-191538</strain>
    </source>
</reference>
<dbReference type="Gene3D" id="1.10.600.10">
    <property type="entry name" value="Farnesyl Diphosphate Synthase"/>
    <property type="match status" value="1"/>
</dbReference>
<name>A0AA41S2E6_PAPNU</name>
<dbReference type="Proteomes" id="UP001177140">
    <property type="component" value="Unassembled WGS sequence"/>
</dbReference>